<proteinExistence type="predicted"/>
<dbReference type="InterPro" id="IPR018392">
    <property type="entry name" value="LysM"/>
</dbReference>
<evidence type="ECO:0000313" key="4">
    <source>
        <dbReference type="Proteomes" id="UP001220324"/>
    </source>
</evidence>
<dbReference type="PANTHER" id="PTHR33734:SF22">
    <property type="entry name" value="MEMBRANE-BOUND LYTIC MUREIN TRANSGLYCOSYLASE D"/>
    <property type="match status" value="1"/>
</dbReference>
<gene>
    <name evidence="3" type="ORF">N7494_004462</name>
</gene>
<keyword evidence="4" id="KW-1185">Reference proteome</keyword>
<sequence>MWSFNTIATATAILALFRSIYAFPSGYEMLHDRTTTEYPLVNANITIGKEIYVEEGDTVWKLAQTYHFGVCDLARMNGLADPDFIYPGEKFLIPAVAAHPDDYSCLDQNNTETTNTCVVGGPHVYTTMPGDTPQKIANVRYNITTDSILSYGAQTAYIVDLNPGPYTELESGQLVKIPLCENTECILRTFNFHYGTFVDVARQFGVTTGQIMSLNQGFNHSDGNYTMNAALTLTTNCTYMDDSWY</sequence>
<keyword evidence="1" id="KW-0732">Signal</keyword>
<dbReference type="Pfam" id="PF01476">
    <property type="entry name" value="LysM"/>
    <property type="match status" value="2"/>
</dbReference>
<accession>A0AAD6D0Q1</accession>
<evidence type="ECO:0000259" key="2">
    <source>
        <dbReference type="PROSITE" id="PS51782"/>
    </source>
</evidence>
<dbReference type="EMBL" id="JAQIZZ010000003">
    <property type="protein sequence ID" value="KAJ5546877.1"/>
    <property type="molecule type" value="Genomic_DNA"/>
</dbReference>
<comment type="caution">
    <text evidence="3">The sequence shown here is derived from an EMBL/GenBank/DDBJ whole genome shotgun (WGS) entry which is preliminary data.</text>
</comment>
<dbReference type="SUPFAM" id="SSF54106">
    <property type="entry name" value="LysM domain"/>
    <property type="match status" value="1"/>
</dbReference>
<evidence type="ECO:0000256" key="1">
    <source>
        <dbReference type="SAM" id="SignalP"/>
    </source>
</evidence>
<name>A0AAD6D0Q1_9EURO</name>
<dbReference type="SMART" id="SM00257">
    <property type="entry name" value="LysM"/>
    <property type="match status" value="2"/>
</dbReference>
<organism evidence="3 4">
    <name type="scientific">Penicillium frequentans</name>
    <dbReference type="NCBI Taxonomy" id="3151616"/>
    <lineage>
        <taxon>Eukaryota</taxon>
        <taxon>Fungi</taxon>
        <taxon>Dikarya</taxon>
        <taxon>Ascomycota</taxon>
        <taxon>Pezizomycotina</taxon>
        <taxon>Eurotiomycetes</taxon>
        <taxon>Eurotiomycetidae</taxon>
        <taxon>Eurotiales</taxon>
        <taxon>Aspergillaceae</taxon>
        <taxon>Penicillium</taxon>
    </lineage>
</organism>
<dbReference type="AlphaFoldDB" id="A0AAD6D0Q1"/>
<dbReference type="InterPro" id="IPR036779">
    <property type="entry name" value="LysM_dom_sf"/>
</dbReference>
<feature type="chain" id="PRO_5041966780" description="LysM domain-containing protein" evidence="1">
    <location>
        <begin position="23"/>
        <end position="245"/>
    </location>
</feature>
<dbReference type="Gene3D" id="3.10.350.10">
    <property type="entry name" value="LysM domain"/>
    <property type="match status" value="2"/>
</dbReference>
<evidence type="ECO:0000313" key="3">
    <source>
        <dbReference type="EMBL" id="KAJ5546877.1"/>
    </source>
</evidence>
<dbReference type="PROSITE" id="PS51782">
    <property type="entry name" value="LYSM"/>
    <property type="match status" value="1"/>
</dbReference>
<feature type="domain" description="LysM" evidence="2">
    <location>
        <begin position="49"/>
        <end position="93"/>
    </location>
</feature>
<dbReference type="PANTHER" id="PTHR33734">
    <property type="entry name" value="LYSM DOMAIN-CONTAINING GPI-ANCHORED PROTEIN 2"/>
    <property type="match status" value="1"/>
</dbReference>
<dbReference type="GO" id="GO:0008932">
    <property type="term" value="F:lytic endotransglycosylase activity"/>
    <property type="evidence" value="ECO:0007669"/>
    <property type="project" value="TreeGrafter"/>
</dbReference>
<feature type="signal peptide" evidence="1">
    <location>
        <begin position="1"/>
        <end position="22"/>
    </location>
</feature>
<protein>
    <recommendedName>
        <fullName evidence="2">LysM domain-containing protein</fullName>
    </recommendedName>
</protein>
<reference evidence="3 4" key="1">
    <citation type="journal article" date="2023" name="IMA Fungus">
        <title>Comparative genomic study of the Penicillium genus elucidates a diverse pangenome and 15 lateral gene transfer events.</title>
        <authorList>
            <person name="Petersen C."/>
            <person name="Sorensen T."/>
            <person name="Nielsen M.R."/>
            <person name="Sondergaard T.E."/>
            <person name="Sorensen J.L."/>
            <person name="Fitzpatrick D.A."/>
            <person name="Frisvad J.C."/>
            <person name="Nielsen K.L."/>
        </authorList>
    </citation>
    <scope>NUCLEOTIDE SEQUENCE [LARGE SCALE GENOMIC DNA]</scope>
    <source>
        <strain evidence="3 4">IBT 35679</strain>
    </source>
</reference>
<dbReference type="Proteomes" id="UP001220324">
    <property type="component" value="Unassembled WGS sequence"/>
</dbReference>
<dbReference type="CDD" id="cd00118">
    <property type="entry name" value="LysM"/>
    <property type="match status" value="1"/>
</dbReference>